<accession>K0TDD9</accession>
<dbReference type="Proteomes" id="UP000266841">
    <property type="component" value="Unassembled WGS sequence"/>
</dbReference>
<evidence type="ECO:0000313" key="2">
    <source>
        <dbReference type="EMBL" id="EJK68547.1"/>
    </source>
</evidence>
<feature type="compositionally biased region" description="Basic and acidic residues" evidence="1">
    <location>
        <begin position="64"/>
        <end position="81"/>
    </location>
</feature>
<gene>
    <name evidence="2" type="ORF">THAOC_10262</name>
</gene>
<evidence type="ECO:0000256" key="1">
    <source>
        <dbReference type="SAM" id="MobiDB-lite"/>
    </source>
</evidence>
<comment type="caution">
    <text evidence="2">The sequence shown here is derived from an EMBL/GenBank/DDBJ whole genome shotgun (WGS) entry which is preliminary data.</text>
</comment>
<organism evidence="2 3">
    <name type="scientific">Thalassiosira oceanica</name>
    <name type="common">Marine diatom</name>
    <dbReference type="NCBI Taxonomy" id="159749"/>
    <lineage>
        <taxon>Eukaryota</taxon>
        <taxon>Sar</taxon>
        <taxon>Stramenopiles</taxon>
        <taxon>Ochrophyta</taxon>
        <taxon>Bacillariophyta</taxon>
        <taxon>Coscinodiscophyceae</taxon>
        <taxon>Thalassiosirophycidae</taxon>
        <taxon>Thalassiosirales</taxon>
        <taxon>Thalassiosiraceae</taxon>
        <taxon>Thalassiosira</taxon>
    </lineage>
</organism>
<name>K0TDD9_THAOC</name>
<proteinExistence type="predicted"/>
<dbReference type="EMBL" id="AGNL01011178">
    <property type="protein sequence ID" value="EJK68547.1"/>
    <property type="molecule type" value="Genomic_DNA"/>
</dbReference>
<keyword evidence="3" id="KW-1185">Reference proteome</keyword>
<sequence length="177" mass="19989">MIASAMSKRSCRAAGGLQRPSERRALPTFPSTIYLMIVCRPDEPTDFSRSFSPQCNAVRKVRRPRPEPPESKESGRPPRVDRDGILRYRLGAFLFLASWATTVRTMPTSRSKLLRGRDDMEEFHLRRREADGPNPRIPAVGAMVSGSLVHHQAAEIRRRKSVGSARRARIVKVDSRP</sequence>
<feature type="region of interest" description="Disordered" evidence="1">
    <location>
        <begin position="58"/>
        <end position="81"/>
    </location>
</feature>
<dbReference type="AlphaFoldDB" id="K0TDD9"/>
<reference evidence="2 3" key="1">
    <citation type="journal article" date="2012" name="Genome Biol.">
        <title>Genome and low-iron response of an oceanic diatom adapted to chronic iron limitation.</title>
        <authorList>
            <person name="Lommer M."/>
            <person name="Specht M."/>
            <person name="Roy A.S."/>
            <person name="Kraemer L."/>
            <person name="Andreson R."/>
            <person name="Gutowska M.A."/>
            <person name="Wolf J."/>
            <person name="Bergner S.V."/>
            <person name="Schilhabel M.B."/>
            <person name="Klostermeier U.C."/>
            <person name="Beiko R.G."/>
            <person name="Rosenstiel P."/>
            <person name="Hippler M."/>
            <person name="Laroche J."/>
        </authorList>
    </citation>
    <scope>NUCLEOTIDE SEQUENCE [LARGE SCALE GENOMIC DNA]</scope>
    <source>
        <strain evidence="2 3">CCMP1005</strain>
    </source>
</reference>
<protein>
    <submittedName>
        <fullName evidence="2">Uncharacterized protein</fullName>
    </submittedName>
</protein>
<evidence type="ECO:0000313" key="3">
    <source>
        <dbReference type="Proteomes" id="UP000266841"/>
    </source>
</evidence>